<gene>
    <name evidence="1" type="ORF">T4C_8986</name>
</gene>
<proteinExistence type="predicted"/>
<accession>A0A0V1K5X2</accession>
<reference evidence="1 2" key="1">
    <citation type="submission" date="2015-01" db="EMBL/GenBank/DDBJ databases">
        <title>Evolution of Trichinella species and genotypes.</title>
        <authorList>
            <person name="Korhonen P.K."/>
            <person name="Edoardo P."/>
            <person name="Giuseppe L.R."/>
            <person name="Gasser R.B."/>
        </authorList>
    </citation>
    <scope>NUCLEOTIDE SEQUENCE [LARGE SCALE GENOMIC DNA]</scope>
    <source>
        <strain evidence="1">ISS176</strain>
    </source>
</reference>
<dbReference type="EMBL" id="JYDV01000013">
    <property type="protein sequence ID" value="KRZ42621.1"/>
    <property type="molecule type" value="Genomic_DNA"/>
</dbReference>
<sequence>MPLDFNWENDNLWSFHTQEDVYCFRRLLIRIEILMWIFSADARRVESKRDRLAKPTLSMQCSKVLPCHQFYLPLFCCLVEGVKLCNCSVLHFLNSKLLHPLLRHSQRCTEWAVRSRHS</sequence>
<dbReference type="Proteomes" id="UP000054826">
    <property type="component" value="Unassembled WGS sequence"/>
</dbReference>
<protein>
    <submittedName>
        <fullName evidence="1">Uncharacterized protein</fullName>
    </submittedName>
</protein>
<dbReference type="AlphaFoldDB" id="A0A0V1K5X2"/>
<evidence type="ECO:0000313" key="1">
    <source>
        <dbReference type="EMBL" id="KRZ42621.1"/>
    </source>
</evidence>
<comment type="caution">
    <text evidence="1">The sequence shown here is derived from an EMBL/GenBank/DDBJ whole genome shotgun (WGS) entry which is preliminary data.</text>
</comment>
<evidence type="ECO:0000313" key="2">
    <source>
        <dbReference type="Proteomes" id="UP000054826"/>
    </source>
</evidence>
<organism evidence="1 2">
    <name type="scientific">Trichinella pseudospiralis</name>
    <name type="common">Parasitic roundworm</name>
    <dbReference type="NCBI Taxonomy" id="6337"/>
    <lineage>
        <taxon>Eukaryota</taxon>
        <taxon>Metazoa</taxon>
        <taxon>Ecdysozoa</taxon>
        <taxon>Nematoda</taxon>
        <taxon>Enoplea</taxon>
        <taxon>Dorylaimia</taxon>
        <taxon>Trichinellida</taxon>
        <taxon>Trichinellidae</taxon>
        <taxon>Trichinella</taxon>
    </lineage>
</organism>
<name>A0A0V1K5X2_TRIPS</name>